<dbReference type="Proteomes" id="UP000243077">
    <property type="component" value="Chromosome"/>
</dbReference>
<keyword evidence="4" id="KW-1185">Reference proteome</keyword>
<gene>
    <name evidence="3" type="ORF">C3B54_11526</name>
</gene>
<organism evidence="3 4">
    <name type="scientific">Pontimonas salivibrio</name>
    <dbReference type="NCBI Taxonomy" id="1159327"/>
    <lineage>
        <taxon>Bacteria</taxon>
        <taxon>Bacillati</taxon>
        <taxon>Actinomycetota</taxon>
        <taxon>Actinomycetes</taxon>
        <taxon>Micrococcales</taxon>
        <taxon>Microbacteriaceae</taxon>
        <taxon>Pontimonas</taxon>
    </lineage>
</organism>
<evidence type="ECO:0000313" key="4">
    <source>
        <dbReference type="Proteomes" id="UP000243077"/>
    </source>
</evidence>
<keyword evidence="2" id="KW-0812">Transmembrane</keyword>
<feature type="region of interest" description="Disordered" evidence="1">
    <location>
        <begin position="1"/>
        <end position="27"/>
    </location>
</feature>
<reference evidence="3 4" key="1">
    <citation type="submission" date="2018-02" db="EMBL/GenBank/DDBJ databases">
        <title>Complete genome of the streamlined marine actinobacterium Pontimonas salivibrio CL-TW6 adapted to coastal planktonic lifestype.</title>
        <authorList>
            <person name="Cho B.C."/>
            <person name="Hardies S.C."/>
            <person name="Jang G.I."/>
            <person name="Hwang C.Y."/>
        </authorList>
    </citation>
    <scope>NUCLEOTIDE SEQUENCE [LARGE SCALE GENOMIC DNA]</scope>
    <source>
        <strain evidence="3 4">CL-TW6</strain>
    </source>
</reference>
<accession>A0A2L2BPC1</accession>
<dbReference type="KEGG" id="psai:C3B54_11526"/>
<evidence type="ECO:0000313" key="3">
    <source>
        <dbReference type="EMBL" id="AVG23516.1"/>
    </source>
</evidence>
<protein>
    <submittedName>
        <fullName evidence="3">DUF4307-like protein</fullName>
    </submittedName>
</protein>
<sequence>MSREDTQDSATAYRETSLGAEAAETSDSVDDLLADRYGNTSQDRRGQRRWAIAGGSGVAVVLLAWLGWAGLGQPGTQFETRDLGYQLISDQEVSVRFEVSTTPGNTLSCAVQALNAQYGIVGWKIVDIPAAEVRTRVFNQPLRTSEPAVTGLLYECWLT</sequence>
<keyword evidence="2" id="KW-1133">Transmembrane helix</keyword>
<dbReference type="RefSeq" id="WP_104913119.1">
    <property type="nucleotide sequence ID" value="NZ_CP026923.1"/>
</dbReference>
<dbReference type="EMBL" id="CP026923">
    <property type="protein sequence ID" value="AVG23516.1"/>
    <property type="molecule type" value="Genomic_DNA"/>
</dbReference>
<name>A0A2L2BPC1_9MICO</name>
<feature type="transmembrane region" description="Helical" evidence="2">
    <location>
        <begin position="50"/>
        <end position="71"/>
    </location>
</feature>
<dbReference type="AlphaFoldDB" id="A0A2L2BPC1"/>
<evidence type="ECO:0000256" key="1">
    <source>
        <dbReference type="SAM" id="MobiDB-lite"/>
    </source>
</evidence>
<proteinExistence type="predicted"/>
<evidence type="ECO:0000256" key="2">
    <source>
        <dbReference type="SAM" id="Phobius"/>
    </source>
</evidence>
<dbReference type="Pfam" id="PF14155">
    <property type="entry name" value="DUF4307"/>
    <property type="match status" value="1"/>
</dbReference>
<dbReference type="OrthoDB" id="4793644at2"/>
<dbReference type="InterPro" id="IPR025443">
    <property type="entry name" value="DUF4307"/>
</dbReference>
<keyword evidence="2" id="KW-0472">Membrane</keyword>